<keyword evidence="2" id="KW-0808">Transferase</keyword>
<sequence>MSGMTSSIEWRSIVVAAVAIAGLPTLWNLIARNEYRHHTLERLTGGKKRGAYLLAAWIFFGSFLRDTAFMRAIAANPSPRILPFLSIVKSHQSNDGSS</sequence>
<evidence type="ECO:0000256" key="1">
    <source>
        <dbReference type="ARBA" id="ARBA00022603"/>
    </source>
</evidence>
<accession>A0A1X0NQA9</accession>
<dbReference type="GO" id="GO:0008757">
    <property type="term" value="F:S-adenosylmethionine-dependent methyltransferase activity"/>
    <property type="evidence" value="ECO:0007669"/>
    <property type="project" value="InterPro"/>
</dbReference>
<keyword evidence="7" id="KW-1185">Reference proteome</keyword>
<evidence type="ECO:0000256" key="3">
    <source>
        <dbReference type="ARBA" id="ARBA00022691"/>
    </source>
</evidence>
<keyword evidence="5" id="KW-1133">Transmembrane helix</keyword>
<dbReference type="PANTHER" id="PTHR15458">
    <property type="entry name" value="PHOSPHATIDYLETHANOLAMINE N-METHYLTRANSFERASE"/>
    <property type="match status" value="1"/>
</dbReference>
<gene>
    <name evidence="6" type="ORF">TM35_000262430</name>
</gene>
<evidence type="ECO:0000313" key="7">
    <source>
        <dbReference type="Proteomes" id="UP000192257"/>
    </source>
</evidence>
<organism evidence="6 7">
    <name type="scientific">Trypanosoma theileri</name>
    <dbReference type="NCBI Taxonomy" id="67003"/>
    <lineage>
        <taxon>Eukaryota</taxon>
        <taxon>Discoba</taxon>
        <taxon>Euglenozoa</taxon>
        <taxon>Kinetoplastea</taxon>
        <taxon>Metakinetoplastina</taxon>
        <taxon>Trypanosomatida</taxon>
        <taxon>Trypanosomatidae</taxon>
        <taxon>Trypanosoma</taxon>
    </lineage>
</organism>
<keyword evidence="4" id="KW-0256">Endoplasmic reticulum</keyword>
<comment type="caution">
    <text evidence="6">The sequence shown here is derived from an EMBL/GenBank/DDBJ whole genome shotgun (WGS) entry which is preliminary data.</text>
</comment>
<name>A0A1X0NQA9_9TRYP</name>
<keyword evidence="3" id="KW-0949">S-adenosyl-L-methionine</keyword>
<dbReference type="PANTHER" id="PTHR15458:SF5">
    <property type="entry name" value="PHOSPHATIDYLETHANOLAMINE N-METHYLTRANSFERASE"/>
    <property type="match status" value="1"/>
</dbReference>
<dbReference type="OrthoDB" id="8300106at2759"/>
<feature type="transmembrane region" description="Helical" evidence="5">
    <location>
        <begin position="12"/>
        <end position="30"/>
    </location>
</feature>
<dbReference type="AlphaFoldDB" id="A0A1X0NQA9"/>
<feature type="transmembrane region" description="Helical" evidence="5">
    <location>
        <begin position="51"/>
        <end position="74"/>
    </location>
</feature>
<keyword evidence="5" id="KW-0812">Transmembrane</keyword>
<evidence type="ECO:0000313" key="6">
    <source>
        <dbReference type="EMBL" id="ORC86791.1"/>
    </source>
</evidence>
<evidence type="ECO:0000256" key="5">
    <source>
        <dbReference type="SAM" id="Phobius"/>
    </source>
</evidence>
<protein>
    <submittedName>
        <fullName evidence="6">Putative phosphatidylethanolaminen-methyltransfer ase-lik e protein</fullName>
    </submittedName>
</protein>
<feature type="non-terminal residue" evidence="6">
    <location>
        <position position="98"/>
    </location>
</feature>
<reference evidence="6 7" key="1">
    <citation type="submission" date="2017-03" db="EMBL/GenBank/DDBJ databases">
        <title>An alternative strategy for trypanosome survival in the mammalian bloodstream revealed through genome and transcriptome analysis of the ubiquitous bovine parasite Trypanosoma (Megatrypanum) theileri.</title>
        <authorList>
            <person name="Kelly S."/>
            <person name="Ivens A."/>
            <person name="Mott A."/>
            <person name="O'Neill E."/>
            <person name="Emms D."/>
            <person name="Macleod O."/>
            <person name="Voorheis P."/>
            <person name="Matthews J."/>
            <person name="Matthews K."/>
            <person name="Carrington M."/>
        </authorList>
    </citation>
    <scope>NUCLEOTIDE SEQUENCE [LARGE SCALE GENOMIC DNA]</scope>
    <source>
        <strain evidence="6">Edinburgh</strain>
    </source>
</reference>
<dbReference type="InterPro" id="IPR024960">
    <property type="entry name" value="PEMT/MFAP"/>
</dbReference>
<keyword evidence="5" id="KW-0472">Membrane</keyword>
<keyword evidence="1" id="KW-0489">Methyltransferase</keyword>
<evidence type="ECO:0000256" key="4">
    <source>
        <dbReference type="ARBA" id="ARBA00022824"/>
    </source>
</evidence>
<dbReference type="EMBL" id="NBCO01000026">
    <property type="protein sequence ID" value="ORC86791.1"/>
    <property type="molecule type" value="Genomic_DNA"/>
</dbReference>
<dbReference type="GeneID" id="39987760"/>
<proteinExistence type="predicted"/>
<dbReference type="VEuPathDB" id="TriTrypDB:TM35_000262430"/>
<dbReference type="GO" id="GO:0006656">
    <property type="term" value="P:phosphatidylcholine biosynthetic process"/>
    <property type="evidence" value="ECO:0007669"/>
    <property type="project" value="InterPro"/>
</dbReference>
<dbReference type="RefSeq" id="XP_028880857.1">
    <property type="nucleotide sequence ID" value="XM_029027980.1"/>
</dbReference>
<dbReference type="STRING" id="67003.A0A1X0NQA9"/>
<evidence type="ECO:0000256" key="2">
    <source>
        <dbReference type="ARBA" id="ARBA00022679"/>
    </source>
</evidence>
<dbReference type="Proteomes" id="UP000192257">
    <property type="component" value="Unassembled WGS sequence"/>
</dbReference>
<dbReference type="GO" id="GO:0032259">
    <property type="term" value="P:methylation"/>
    <property type="evidence" value="ECO:0007669"/>
    <property type="project" value="UniProtKB-KW"/>
</dbReference>